<dbReference type="InterPro" id="IPR038717">
    <property type="entry name" value="Tc1-like_DDE_dom"/>
</dbReference>
<accession>A0ABR6WFJ9</accession>
<protein>
    <recommendedName>
        <fullName evidence="5">Transposase</fullName>
    </recommendedName>
</protein>
<dbReference type="NCBIfam" id="NF033545">
    <property type="entry name" value="transpos_IS630"/>
    <property type="match status" value="1"/>
</dbReference>
<dbReference type="EMBL" id="VFIA01000116">
    <property type="protein sequence ID" value="MBC3795317.1"/>
    <property type="molecule type" value="Genomic_DNA"/>
</dbReference>
<dbReference type="Pfam" id="PF13592">
    <property type="entry name" value="HTH_33"/>
    <property type="match status" value="1"/>
</dbReference>
<sequence>MLINEADFWTSGRIKNLIQERFSVTYSKREVQRLIRIMGMYCYKPQPRDHRQRPDHADQLSQRLQAVVDVLDMGTKDLTQMAIGFADESTFQTYGNAARLWSFHKGRIRATNTNRTRQNCFGFYAIRGQSLLIPIEVGNEQTFLAMLDKIKSSHLTYQGVILIWDNHPAHVTSAIEAKAHKLGIYLVNLPTYSPNLNPIERLWKVIKRRLCEVDLIANVAVLNQLIEDAFNEASVGCSFAKKWIEDFWNIIFWKSPIPNSV</sequence>
<name>A0ABR6WFJ9_9BACT</name>
<feature type="domain" description="Tc1-like transposase DDE" evidence="1">
    <location>
        <begin position="85"/>
        <end position="212"/>
    </location>
</feature>
<dbReference type="Gene3D" id="3.30.420.10">
    <property type="entry name" value="Ribonuclease H-like superfamily/Ribonuclease H"/>
    <property type="match status" value="1"/>
</dbReference>
<feature type="domain" description="Winged helix-turn helix" evidence="2">
    <location>
        <begin position="6"/>
        <end position="55"/>
    </location>
</feature>
<organism evidence="3 4">
    <name type="scientific">Spirosoma utsteinense</name>
    <dbReference type="NCBI Taxonomy" id="2585773"/>
    <lineage>
        <taxon>Bacteria</taxon>
        <taxon>Pseudomonadati</taxon>
        <taxon>Bacteroidota</taxon>
        <taxon>Cytophagia</taxon>
        <taxon>Cytophagales</taxon>
        <taxon>Cytophagaceae</taxon>
        <taxon>Spirosoma</taxon>
    </lineage>
</organism>
<dbReference type="Proteomes" id="UP000700732">
    <property type="component" value="Unassembled WGS sequence"/>
</dbReference>
<evidence type="ECO:0008006" key="5">
    <source>
        <dbReference type="Google" id="ProtNLM"/>
    </source>
</evidence>
<dbReference type="Pfam" id="PF13358">
    <property type="entry name" value="DDE_3"/>
    <property type="match status" value="1"/>
</dbReference>
<dbReference type="InterPro" id="IPR036397">
    <property type="entry name" value="RNaseH_sf"/>
</dbReference>
<proteinExistence type="predicted"/>
<gene>
    <name evidence="3" type="ORF">FH603_5853</name>
</gene>
<keyword evidence="4" id="KW-1185">Reference proteome</keyword>
<evidence type="ECO:0000313" key="4">
    <source>
        <dbReference type="Proteomes" id="UP000700732"/>
    </source>
</evidence>
<evidence type="ECO:0000313" key="3">
    <source>
        <dbReference type="EMBL" id="MBC3795317.1"/>
    </source>
</evidence>
<evidence type="ECO:0000259" key="1">
    <source>
        <dbReference type="Pfam" id="PF13358"/>
    </source>
</evidence>
<evidence type="ECO:0000259" key="2">
    <source>
        <dbReference type="Pfam" id="PF13592"/>
    </source>
</evidence>
<dbReference type="InterPro" id="IPR025959">
    <property type="entry name" value="Winged_HTH_dom"/>
</dbReference>
<dbReference type="InterPro" id="IPR047655">
    <property type="entry name" value="Transpos_IS630-like"/>
</dbReference>
<comment type="caution">
    <text evidence="3">The sequence shown here is derived from an EMBL/GenBank/DDBJ whole genome shotgun (WGS) entry which is preliminary data.</text>
</comment>
<reference evidence="3 4" key="1">
    <citation type="submission" date="2019-06" db="EMBL/GenBank/DDBJ databases">
        <title>Spirosoma utsteinense sp. nov. isolated from Antarctic ice-free soils.</title>
        <authorList>
            <person name="Tahon G."/>
        </authorList>
    </citation>
    <scope>NUCLEOTIDE SEQUENCE [LARGE SCALE GENOMIC DNA]</scope>
    <source>
        <strain evidence="3 4">LMG 31447</strain>
    </source>
</reference>